<dbReference type="InterPro" id="IPR030688">
    <property type="entry name" value="MeTrfase_MtrA/MtxA"/>
</dbReference>
<dbReference type="Pfam" id="PF14251">
    <property type="entry name" value="PterinBD-DUF4346"/>
    <property type="match status" value="1"/>
</dbReference>
<dbReference type="Proteomes" id="UP000093695">
    <property type="component" value="Chromosome"/>
</dbReference>
<proteinExistence type="predicted"/>
<dbReference type="KEGG" id="aori:SD37_16875"/>
<evidence type="ECO:0000259" key="2">
    <source>
        <dbReference type="Pfam" id="PF14251"/>
    </source>
</evidence>
<sequence>MVTADVAVCTLGTPALSARVSAHPRVAVAAGLATANLGIETLVLGALARPSVRHVVVCGRDSRLFHPGQSLLSLAANGVADDGTIIGAAGHRPRLRTLRPAVVAEFRRRIAVHDLRECENEREVLTTVAALPIMKEFPRMSELRRPEAAETGIDDISSIAAEMACSGPVLERLPVQGKRSPIASGGNGYFVVSLDRPARRIVLRHYRPDLTTGHELRHHSAAALMTSVVSHGLISDPAHAGYLGGELAKAETALRLDLGYAQDRPLAGPVVALRGGNHDG</sequence>
<name>A0A193BY41_AMYOR</name>
<dbReference type="GO" id="GO:0016740">
    <property type="term" value="F:transferase activity"/>
    <property type="evidence" value="ECO:0007669"/>
    <property type="project" value="UniProtKB-KW"/>
</dbReference>
<evidence type="ECO:0000256" key="1">
    <source>
        <dbReference type="ARBA" id="ARBA00022679"/>
    </source>
</evidence>
<dbReference type="RefSeq" id="WP_052674837.1">
    <property type="nucleotide sequence ID" value="NZ_CP016174.1"/>
</dbReference>
<dbReference type="EMBL" id="CP016174">
    <property type="protein sequence ID" value="ANN17151.1"/>
    <property type="molecule type" value="Genomic_DNA"/>
</dbReference>
<feature type="domain" description="DUF4346" evidence="2">
    <location>
        <begin position="187"/>
        <end position="263"/>
    </location>
</feature>
<evidence type="ECO:0000313" key="3">
    <source>
        <dbReference type="EMBL" id="ANN17151.1"/>
    </source>
</evidence>
<keyword evidence="1" id="KW-0808">Transferase</keyword>
<reference evidence="3 4" key="1">
    <citation type="journal article" date="2015" name="Genome Announc.">
        <title>Draft Genome Sequence of Norvancomycin-Producing Strain Amycolatopsis orientalis CPCC200066.</title>
        <authorList>
            <person name="Lei X."/>
            <person name="Yuan F."/>
            <person name="Shi Y."/>
            <person name="Li X."/>
            <person name="Wang L."/>
            <person name="Hong B."/>
        </authorList>
    </citation>
    <scope>NUCLEOTIDE SEQUENCE [LARGE SCALE GENOMIC DNA]</scope>
    <source>
        <strain evidence="3 4">B-37</strain>
    </source>
</reference>
<evidence type="ECO:0000313" key="4">
    <source>
        <dbReference type="Proteomes" id="UP000093695"/>
    </source>
</evidence>
<accession>A0A193BY41</accession>
<gene>
    <name evidence="3" type="ORF">SD37_16875</name>
</gene>
<dbReference type="AlphaFoldDB" id="A0A193BY41"/>
<organism evidence="3 4">
    <name type="scientific">Amycolatopsis orientalis</name>
    <name type="common">Nocardia orientalis</name>
    <dbReference type="NCBI Taxonomy" id="31958"/>
    <lineage>
        <taxon>Bacteria</taxon>
        <taxon>Bacillati</taxon>
        <taxon>Actinomycetota</taxon>
        <taxon>Actinomycetes</taxon>
        <taxon>Pseudonocardiales</taxon>
        <taxon>Pseudonocardiaceae</taxon>
        <taxon>Amycolatopsis</taxon>
    </lineage>
</organism>
<dbReference type="InterPro" id="IPR025595">
    <property type="entry name" value="PterinBD-DUF4346"/>
</dbReference>
<protein>
    <recommendedName>
        <fullName evidence="2">DUF4346 domain-containing protein</fullName>
    </recommendedName>
</protein>
<keyword evidence="4" id="KW-1185">Reference proteome</keyword>
<dbReference type="STRING" id="31958.SD37_16875"/>
<dbReference type="Pfam" id="PF04208">
    <property type="entry name" value="MtrA"/>
    <property type="match status" value="1"/>
</dbReference>